<dbReference type="EMBL" id="KV927454">
    <property type="protein sequence ID" value="PIO34432.1"/>
    <property type="molecule type" value="Genomic_DNA"/>
</dbReference>
<dbReference type="InterPro" id="IPR012967">
    <property type="entry name" value="COMT_dimerisation"/>
</dbReference>
<dbReference type="Gene3D" id="1.10.10.10">
    <property type="entry name" value="Winged helix-like DNA-binding domain superfamily/Winged helix DNA-binding domain"/>
    <property type="match status" value="1"/>
</dbReference>
<accession>A0A2G9S2Q7</accession>
<name>A0A2G9S2Q7_AQUCT</name>
<evidence type="ECO:0000313" key="2">
    <source>
        <dbReference type="EMBL" id="PIO34432.1"/>
    </source>
</evidence>
<feature type="non-terminal residue" evidence="2">
    <location>
        <position position="98"/>
    </location>
</feature>
<dbReference type="GO" id="GO:0046983">
    <property type="term" value="F:protein dimerization activity"/>
    <property type="evidence" value="ECO:0007669"/>
    <property type="project" value="InterPro"/>
</dbReference>
<dbReference type="Pfam" id="PF08100">
    <property type="entry name" value="Dimerisation"/>
    <property type="match status" value="1"/>
</dbReference>
<evidence type="ECO:0000259" key="1">
    <source>
        <dbReference type="Pfam" id="PF08100"/>
    </source>
</evidence>
<organism evidence="2 3">
    <name type="scientific">Aquarana catesbeiana</name>
    <name type="common">American bullfrog</name>
    <name type="synonym">Rana catesbeiana</name>
    <dbReference type="NCBI Taxonomy" id="8400"/>
    <lineage>
        <taxon>Eukaryota</taxon>
        <taxon>Metazoa</taxon>
        <taxon>Chordata</taxon>
        <taxon>Craniata</taxon>
        <taxon>Vertebrata</taxon>
        <taxon>Euteleostomi</taxon>
        <taxon>Amphibia</taxon>
        <taxon>Batrachia</taxon>
        <taxon>Anura</taxon>
        <taxon>Neobatrachia</taxon>
        <taxon>Ranoidea</taxon>
        <taxon>Ranidae</taxon>
        <taxon>Aquarana</taxon>
    </lineage>
</organism>
<dbReference type="InterPro" id="IPR036388">
    <property type="entry name" value="WH-like_DNA-bd_sf"/>
</dbReference>
<feature type="domain" description="O-methyltransferase dimerisation" evidence="1">
    <location>
        <begin position="2"/>
        <end position="46"/>
    </location>
</feature>
<dbReference type="Proteomes" id="UP000228934">
    <property type="component" value="Unassembled WGS sequence"/>
</dbReference>
<reference evidence="3" key="1">
    <citation type="journal article" date="2017" name="Nat. Commun.">
        <title>The North American bullfrog draft genome provides insight into hormonal regulation of long noncoding RNA.</title>
        <authorList>
            <person name="Hammond S.A."/>
            <person name="Warren R.L."/>
            <person name="Vandervalk B.P."/>
            <person name="Kucuk E."/>
            <person name="Khan H."/>
            <person name="Gibb E.A."/>
            <person name="Pandoh P."/>
            <person name="Kirk H."/>
            <person name="Zhao Y."/>
            <person name="Jones M."/>
            <person name="Mungall A.J."/>
            <person name="Coope R."/>
            <person name="Pleasance S."/>
            <person name="Moore R.A."/>
            <person name="Holt R.A."/>
            <person name="Round J.M."/>
            <person name="Ohora S."/>
            <person name="Walle B.V."/>
            <person name="Veldhoen N."/>
            <person name="Helbing C.C."/>
            <person name="Birol I."/>
        </authorList>
    </citation>
    <scope>NUCLEOTIDE SEQUENCE [LARGE SCALE GENOMIC DNA]</scope>
</reference>
<dbReference type="OrthoDB" id="10267058at2759"/>
<gene>
    <name evidence="2" type="ORF">AB205_0081790</name>
</gene>
<dbReference type="AlphaFoldDB" id="A0A2G9S2Q7"/>
<evidence type="ECO:0000313" key="3">
    <source>
        <dbReference type="Proteomes" id="UP000228934"/>
    </source>
</evidence>
<keyword evidence="3" id="KW-1185">Reference proteome</keyword>
<protein>
    <recommendedName>
        <fullName evidence="1">O-methyltransferase dimerisation domain-containing protein</fullName>
    </recommendedName>
</protein>
<proteinExistence type="predicted"/>
<sequence length="98" mass="11128">MDIADKINASVHGTERLLDACVALGLLEKTHQAYNNTELANTFLVSDAEFSVHSYIIYSNDYLWPHYNHLESAVVKGINYHHKDHGHTAEHVHVSIYL</sequence>